<accession>A0A4V6NM14</accession>
<proteinExistence type="predicted"/>
<protein>
    <submittedName>
        <fullName evidence="2">Uncharacterized protein</fullName>
    </submittedName>
</protein>
<name>A0A4V6NM14_9BACT</name>
<evidence type="ECO:0000313" key="3">
    <source>
        <dbReference type="Proteomes" id="UP000294830"/>
    </source>
</evidence>
<dbReference type="AlphaFoldDB" id="A0A4V6NM14"/>
<reference evidence="2 3" key="1">
    <citation type="submission" date="2019-03" db="EMBL/GenBank/DDBJ databases">
        <title>Genomic Encyclopedia of Archaeal and Bacterial Type Strains, Phase II (KMG-II): from individual species to whole genera.</title>
        <authorList>
            <person name="Goeker M."/>
        </authorList>
    </citation>
    <scope>NUCLEOTIDE SEQUENCE [LARGE SCALE GENOMIC DNA]</scope>
    <source>
        <strain evidence="2 3">RL-C</strain>
    </source>
</reference>
<sequence length="52" mass="5825">MTIREQKMSIQNTPPPLLVVPRILGGNPTPIPLYEHNPNGTRKEAQSQQVHP</sequence>
<comment type="caution">
    <text evidence="2">The sequence shown here is derived from an EMBL/GenBank/DDBJ whole genome shotgun (WGS) entry which is preliminary data.</text>
</comment>
<gene>
    <name evidence="2" type="ORF">CLV25_103130</name>
</gene>
<organism evidence="2 3">
    <name type="scientific">Acetobacteroides hydrogenigenes</name>
    <dbReference type="NCBI Taxonomy" id="979970"/>
    <lineage>
        <taxon>Bacteria</taxon>
        <taxon>Pseudomonadati</taxon>
        <taxon>Bacteroidota</taxon>
        <taxon>Bacteroidia</taxon>
        <taxon>Bacteroidales</taxon>
        <taxon>Rikenellaceae</taxon>
        <taxon>Acetobacteroides</taxon>
    </lineage>
</organism>
<evidence type="ECO:0000256" key="1">
    <source>
        <dbReference type="SAM" id="MobiDB-lite"/>
    </source>
</evidence>
<keyword evidence="3" id="KW-1185">Reference proteome</keyword>
<dbReference type="EMBL" id="SLWB01000003">
    <property type="protein sequence ID" value="TCN70610.1"/>
    <property type="molecule type" value="Genomic_DNA"/>
</dbReference>
<evidence type="ECO:0000313" key="2">
    <source>
        <dbReference type="EMBL" id="TCN70610.1"/>
    </source>
</evidence>
<feature type="region of interest" description="Disordered" evidence="1">
    <location>
        <begin position="22"/>
        <end position="52"/>
    </location>
</feature>
<dbReference type="Proteomes" id="UP000294830">
    <property type="component" value="Unassembled WGS sequence"/>
</dbReference>